<evidence type="ECO:0000256" key="4">
    <source>
        <dbReference type="ARBA" id="ARBA00022777"/>
    </source>
</evidence>
<evidence type="ECO:0000256" key="3">
    <source>
        <dbReference type="ARBA" id="ARBA00022741"/>
    </source>
</evidence>
<protein>
    <recommendedName>
        <fullName evidence="1">non-specific serine/threonine protein kinase</fullName>
        <ecNumber evidence="1">2.7.11.1</ecNumber>
    </recommendedName>
</protein>
<dbReference type="CDD" id="cd14066">
    <property type="entry name" value="STKc_IRAK"/>
    <property type="match status" value="1"/>
</dbReference>
<accession>A0A8T2RJQ3</accession>
<dbReference type="PROSITE" id="PS00108">
    <property type="entry name" value="PROTEIN_KINASE_ST"/>
    <property type="match status" value="1"/>
</dbReference>
<reference evidence="11 12" key="1">
    <citation type="submission" date="2021-08" db="EMBL/GenBank/DDBJ databases">
        <title>WGS assembly of Ceratopteris richardii.</title>
        <authorList>
            <person name="Marchant D.B."/>
            <person name="Chen G."/>
            <person name="Jenkins J."/>
            <person name="Shu S."/>
            <person name="Leebens-Mack J."/>
            <person name="Grimwood J."/>
            <person name="Schmutz J."/>
            <person name="Soltis P."/>
            <person name="Soltis D."/>
            <person name="Chen Z.-H."/>
        </authorList>
    </citation>
    <scope>NUCLEOTIDE SEQUENCE [LARGE SCALE GENOMIC DNA]</scope>
    <source>
        <strain evidence="11">Whitten #5841</strain>
        <tissue evidence="11">Leaf</tissue>
    </source>
</reference>
<dbReference type="Proteomes" id="UP000825935">
    <property type="component" value="Chromosome 27"/>
</dbReference>
<keyword evidence="12" id="KW-1185">Reference proteome</keyword>
<dbReference type="PROSITE" id="PS50011">
    <property type="entry name" value="PROTEIN_KINASE_DOM"/>
    <property type="match status" value="1"/>
</dbReference>
<comment type="catalytic activity">
    <reaction evidence="7">
        <text>L-seryl-[protein] + ATP = O-phospho-L-seryl-[protein] + ADP + H(+)</text>
        <dbReference type="Rhea" id="RHEA:17989"/>
        <dbReference type="Rhea" id="RHEA-COMP:9863"/>
        <dbReference type="Rhea" id="RHEA-COMP:11604"/>
        <dbReference type="ChEBI" id="CHEBI:15378"/>
        <dbReference type="ChEBI" id="CHEBI:29999"/>
        <dbReference type="ChEBI" id="CHEBI:30616"/>
        <dbReference type="ChEBI" id="CHEBI:83421"/>
        <dbReference type="ChEBI" id="CHEBI:456216"/>
        <dbReference type="EC" id="2.7.11.1"/>
    </reaction>
</comment>
<evidence type="ECO:0000256" key="1">
    <source>
        <dbReference type="ARBA" id="ARBA00012513"/>
    </source>
</evidence>
<feature type="domain" description="Protein kinase" evidence="10">
    <location>
        <begin position="107"/>
        <end position="390"/>
    </location>
</feature>
<dbReference type="OrthoDB" id="4062651at2759"/>
<sequence>MGCAESLRFEGVEKPPQVQATGEKDRQKGLWCLLADCTFCWPQISNGKNVADASGRRGTKGRRSVSEQPLYRLDIKEQSQSKEKELASSQRLRRFCFTDLQVATRNFRPDSLLGKGGFGCVFKGWIDEHGTTPAKPGTGLTVAVKILDHCGLQGHKEWLAEVTFLGQLQHPNLVKLIGFCIEGEQRLLVYEFMERGSLENHLFRKVVFSLPWNVRMKIMLGAAKGLEFLHNGKRPIIYRDFKAANVLLDIEFNAKLSDFGLAKDGPEGDNTHVSTRVMGTHGYAAPEYVMSGHLGTKSDVYSFGIVLIEVITGRRCMDKARPIAERHLAEWARPFLMDKSKLLDIVDPRLEGKYSIKGLERAGYLASCCIKRDPKLRLSMSEVVQILDELQGNKDMVNILNPFNGSDKDTAHG</sequence>
<evidence type="ECO:0000256" key="6">
    <source>
        <dbReference type="ARBA" id="ARBA00047899"/>
    </source>
</evidence>
<dbReference type="FunFam" id="1.10.510.10:FF:000095">
    <property type="entry name" value="protein STRUBBELIG-RECEPTOR FAMILY 8"/>
    <property type="match status" value="1"/>
</dbReference>
<dbReference type="EC" id="2.7.11.1" evidence="1"/>
<dbReference type="GO" id="GO:0004674">
    <property type="term" value="F:protein serine/threonine kinase activity"/>
    <property type="evidence" value="ECO:0007669"/>
    <property type="project" value="UniProtKB-KW"/>
</dbReference>
<dbReference type="AlphaFoldDB" id="A0A8T2RJQ3"/>
<dbReference type="PROSITE" id="PS00107">
    <property type="entry name" value="PROTEIN_KINASE_ATP"/>
    <property type="match status" value="1"/>
</dbReference>
<evidence type="ECO:0000256" key="5">
    <source>
        <dbReference type="ARBA" id="ARBA00022840"/>
    </source>
</evidence>
<comment type="caution">
    <text evidence="11">The sequence shown here is derived from an EMBL/GenBank/DDBJ whole genome shotgun (WGS) entry which is preliminary data.</text>
</comment>
<comment type="similarity">
    <text evidence="9">Belongs to the protein kinase superfamily.</text>
</comment>
<evidence type="ECO:0000313" key="11">
    <source>
        <dbReference type="EMBL" id="KAH7295795.1"/>
    </source>
</evidence>
<gene>
    <name evidence="11" type="ORF">KP509_27G066300</name>
</gene>
<keyword evidence="3 8" id="KW-0547">Nucleotide-binding</keyword>
<organism evidence="11 12">
    <name type="scientific">Ceratopteris richardii</name>
    <name type="common">Triangle waterfern</name>
    <dbReference type="NCBI Taxonomy" id="49495"/>
    <lineage>
        <taxon>Eukaryota</taxon>
        <taxon>Viridiplantae</taxon>
        <taxon>Streptophyta</taxon>
        <taxon>Embryophyta</taxon>
        <taxon>Tracheophyta</taxon>
        <taxon>Polypodiopsida</taxon>
        <taxon>Polypodiidae</taxon>
        <taxon>Polypodiales</taxon>
        <taxon>Pteridineae</taxon>
        <taxon>Pteridaceae</taxon>
        <taxon>Parkerioideae</taxon>
        <taxon>Ceratopteris</taxon>
    </lineage>
</organism>
<dbReference type="Gene3D" id="3.30.200.20">
    <property type="entry name" value="Phosphorylase Kinase, domain 1"/>
    <property type="match status" value="1"/>
</dbReference>
<evidence type="ECO:0000256" key="7">
    <source>
        <dbReference type="ARBA" id="ARBA00048679"/>
    </source>
</evidence>
<keyword evidence="2" id="KW-0808">Transferase</keyword>
<evidence type="ECO:0000256" key="8">
    <source>
        <dbReference type="PROSITE-ProRule" id="PRU10141"/>
    </source>
</evidence>
<evidence type="ECO:0000256" key="9">
    <source>
        <dbReference type="RuleBase" id="RU000304"/>
    </source>
</evidence>
<evidence type="ECO:0000256" key="2">
    <source>
        <dbReference type="ARBA" id="ARBA00022679"/>
    </source>
</evidence>
<name>A0A8T2RJQ3_CERRI</name>
<dbReference type="InterPro" id="IPR000719">
    <property type="entry name" value="Prot_kinase_dom"/>
</dbReference>
<feature type="binding site" evidence="8">
    <location>
        <position position="145"/>
    </location>
    <ligand>
        <name>ATP</name>
        <dbReference type="ChEBI" id="CHEBI:30616"/>
    </ligand>
</feature>
<evidence type="ECO:0000259" key="10">
    <source>
        <dbReference type="PROSITE" id="PS50011"/>
    </source>
</evidence>
<keyword evidence="4" id="KW-0418">Kinase</keyword>
<dbReference type="EMBL" id="CM035432">
    <property type="protein sequence ID" value="KAH7295795.1"/>
    <property type="molecule type" value="Genomic_DNA"/>
</dbReference>
<dbReference type="FunFam" id="3.30.200.20:FF:000228">
    <property type="entry name" value="Serine/threonine-protein kinase BIK1"/>
    <property type="match status" value="1"/>
</dbReference>
<dbReference type="Gene3D" id="1.10.510.10">
    <property type="entry name" value="Transferase(Phosphotransferase) domain 1"/>
    <property type="match status" value="1"/>
</dbReference>
<dbReference type="InterPro" id="IPR050823">
    <property type="entry name" value="Plant_Ser_Thr_Prot_Kinase"/>
</dbReference>
<dbReference type="SUPFAM" id="SSF56112">
    <property type="entry name" value="Protein kinase-like (PK-like)"/>
    <property type="match status" value="1"/>
</dbReference>
<keyword evidence="9" id="KW-0723">Serine/threonine-protein kinase</keyword>
<dbReference type="PANTHER" id="PTHR45621">
    <property type="entry name" value="OS01G0588500 PROTEIN-RELATED"/>
    <property type="match status" value="1"/>
</dbReference>
<keyword evidence="5 8" id="KW-0067">ATP-binding</keyword>
<dbReference type="GO" id="GO:0005524">
    <property type="term" value="F:ATP binding"/>
    <property type="evidence" value="ECO:0007669"/>
    <property type="project" value="UniProtKB-UniRule"/>
</dbReference>
<dbReference type="InterPro" id="IPR017441">
    <property type="entry name" value="Protein_kinase_ATP_BS"/>
</dbReference>
<evidence type="ECO:0000313" key="12">
    <source>
        <dbReference type="Proteomes" id="UP000825935"/>
    </source>
</evidence>
<comment type="catalytic activity">
    <reaction evidence="6">
        <text>L-threonyl-[protein] + ATP = O-phospho-L-threonyl-[protein] + ADP + H(+)</text>
        <dbReference type="Rhea" id="RHEA:46608"/>
        <dbReference type="Rhea" id="RHEA-COMP:11060"/>
        <dbReference type="Rhea" id="RHEA-COMP:11605"/>
        <dbReference type="ChEBI" id="CHEBI:15378"/>
        <dbReference type="ChEBI" id="CHEBI:30013"/>
        <dbReference type="ChEBI" id="CHEBI:30616"/>
        <dbReference type="ChEBI" id="CHEBI:61977"/>
        <dbReference type="ChEBI" id="CHEBI:456216"/>
        <dbReference type="EC" id="2.7.11.1"/>
    </reaction>
</comment>
<dbReference type="InterPro" id="IPR011009">
    <property type="entry name" value="Kinase-like_dom_sf"/>
</dbReference>
<dbReference type="Pfam" id="PF00069">
    <property type="entry name" value="Pkinase"/>
    <property type="match status" value="1"/>
</dbReference>
<proteinExistence type="inferred from homology"/>
<dbReference type="InterPro" id="IPR008271">
    <property type="entry name" value="Ser/Thr_kinase_AS"/>
</dbReference>